<gene>
    <name evidence="7" type="ORF">I7I52_01490</name>
</gene>
<dbReference type="Pfam" id="PF01926">
    <property type="entry name" value="MMR_HSR1"/>
    <property type="match status" value="1"/>
</dbReference>
<reference evidence="7 8" key="1">
    <citation type="submission" date="2021-01" db="EMBL/GenBank/DDBJ databases">
        <title>Chromosome-level genome assembly of a human fungal pathogen reveals clustering of transcriptionally co-regulated genes.</title>
        <authorList>
            <person name="Voorhies M."/>
            <person name="Cohen S."/>
            <person name="Shea T.P."/>
            <person name="Petrus S."/>
            <person name="Munoz J.F."/>
            <person name="Poplawski S."/>
            <person name="Goldman W.E."/>
            <person name="Michael T."/>
            <person name="Cuomo C.A."/>
            <person name="Sil A."/>
            <person name="Beyhan S."/>
        </authorList>
    </citation>
    <scope>NUCLEOTIDE SEQUENCE [LARGE SCALE GENOMIC DNA]</scope>
    <source>
        <strain evidence="7 8">G184AR</strain>
    </source>
</reference>
<dbReference type="VEuPathDB" id="FungiDB:I7I52_01490"/>
<feature type="domain" description="EngB-type G" evidence="6">
    <location>
        <begin position="91"/>
        <end position="261"/>
    </location>
</feature>
<dbReference type="CDD" id="cd01876">
    <property type="entry name" value="YihA_EngB"/>
    <property type="match status" value="1"/>
</dbReference>
<evidence type="ECO:0000256" key="3">
    <source>
        <dbReference type="ARBA" id="ARBA00022842"/>
    </source>
</evidence>
<evidence type="ECO:0000259" key="6">
    <source>
        <dbReference type="PROSITE" id="PS51706"/>
    </source>
</evidence>
<dbReference type="OrthoDB" id="391988at2759"/>
<keyword evidence="2" id="KW-0547">Nucleotide-binding</keyword>
<proteinExistence type="predicted"/>
<dbReference type="EMBL" id="JAEVHI010000001">
    <property type="protein sequence ID" value="KAG5303476.1"/>
    <property type="molecule type" value="Genomic_DNA"/>
</dbReference>
<dbReference type="Proteomes" id="UP000670092">
    <property type="component" value="Unassembled WGS sequence"/>
</dbReference>
<sequence>MAAAKSAASIATTTAKNLLRATERKPKITRTGPATASPPIQLQLHDYCFYYDTAPPTQQQLQYGADLFRASNHSPIQMWTASEFRTIPMSDVPEVVFLGRSNVGKSSLLNAIMEKGLCFTSSKVGRTRTLNAYGIGGRKDGEAKVVLVDTPGYGKGSHEEWGEVIMKYLTKRRQLRRTFVLLDSHHGIKPADAAILSLLRSAAVPHQVILSKADSVLIKGGLKKGARGLRPERIEELGRFAGGIRAKVQPVRNVAVSNSQKKKIERRPNGNIYDDNNGDNDAVGGGDGNKLPAEPAGMELGIPALGEILSCSTKMKSGEGFLGVDAIRWSILRAAGLGIDIGEKGDRVGMGIADRRGGGLDG</sequence>
<dbReference type="PANTHER" id="PTHR46498">
    <property type="entry name" value="GTP-BINDING PROTEIN 8"/>
    <property type="match status" value="1"/>
</dbReference>
<dbReference type="Gene3D" id="3.40.50.300">
    <property type="entry name" value="P-loop containing nucleotide triphosphate hydrolases"/>
    <property type="match status" value="1"/>
</dbReference>
<evidence type="ECO:0000256" key="1">
    <source>
        <dbReference type="ARBA" id="ARBA00022723"/>
    </source>
</evidence>
<evidence type="ECO:0000256" key="4">
    <source>
        <dbReference type="ARBA" id="ARBA00023134"/>
    </source>
</evidence>
<evidence type="ECO:0000313" key="8">
    <source>
        <dbReference type="Proteomes" id="UP000670092"/>
    </source>
</evidence>
<dbReference type="InterPro" id="IPR027417">
    <property type="entry name" value="P-loop_NTPase"/>
</dbReference>
<keyword evidence="1" id="KW-0479">Metal-binding</keyword>
<feature type="compositionally biased region" description="Low complexity" evidence="5">
    <location>
        <begin position="269"/>
        <end position="282"/>
    </location>
</feature>
<dbReference type="AlphaFoldDB" id="A0A8H7Z6G0"/>
<dbReference type="InterPro" id="IPR052279">
    <property type="entry name" value="EngB_GTPase"/>
</dbReference>
<feature type="region of interest" description="Disordered" evidence="5">
    <location>
        <begin position="255"/>
        <end position="295"/>
    </location>
</feature>
<dbReference type="GO" id="GO:0046872">
    <property type="term" value="F:metal ion binding"/>
    <property type="evidence" value="ECO:0007669"/>
    <property type="project" value="UniProtKB-KW"/>
</dbReference>
<dbReference type="InterPro" id="IPR006073">
    <property type="entry name" value="GTP-bd"/>
</dbReference>
<protein>
    <submittedName>
        <fullName evidence="7">GTP-binding protein</fullName>
    </submittedName>
</protein>
<dbReference type="GO" id="GO:0005525">
    <property type="term" value="F:GTP binding"/>
    <property type="evidence" value="ECO:0007669"/>
    <property type="project" value="UniProtKB-KW"/>
</dbReference>
<name>A0A8H7Z6G0_AJECA</name>
<evidence type="ECO:0000313" key="7">
    <source>
        <dbReference type="EMBL" id="KAG5303476.1"/>
    </source>
</evidence>
<dbReference type="PROSITE" id="PS51706">
    <property type="entry name" value="G_ENGB"/>
    <property type="match status" value="1"/>
</dbReference>
<dbReference type="InterPro" id="IPR030393">
    <property type="entry name" value="G_ENGB_dom"/>
</dbReference>
<keyword evidence="4" id="KW-0342">GTP-binding</keyword>
<organism evidence="7 8">
    <name type="scientific">Ajellomyces capsulatus</name>
    <name type="common">Darling's disease fungus</name>
    <name type="synonym">Histoplasma capsulatum</name>
    <dbReference type="NCBI Taxonomy" id="5037"/>
    <lineage>
        <taxon>Eukaryota</taxon>
        <taxon>Fungi</taxon>
        <taxon>Dikarya</taxon>
        <taxon>Ascomycota</taxon>
        <taxon>Pezizomycotina</taxon>
        <taxon>Eurotiomycetes</taxon>
        <taxon>Eurotiomycetidae</taxon>
        <taxon>Onygenales</taxon>
        <taxon>Ajellomycetaceae</taxon>
        <taxon>Histoplasma</taxon>
    </lineage>
</organism>
<dbReference type="PANTHER" id="PTHR46498:SF1">
    <property type="entry name" value="GTP-BINDING PROTEIN 8"/>
    <property type="match status" value="1"/>
</dbReference>
<accession>A0A8H7Z6G0</accession>
<comment type="caution">
    <text evidence="7">The sequence shown here is derived from an EMBL/GenBank/DDBJ whole genome shotgun (WGS) entry which is preliminary data.</text>
</comment>
<evidence type="ECO:0000256" key="2">
    <source>
        <dbReference type="ARBA" id="ARBA00022741"/>
    </source>
</evidence>
<keyword evidence="3" id="KW-0460">Magnesium</keyword>
<dbReference type="GO" id="GO:0005739">
    <property type="term" value="C:mitochondrion"/>
    <property type="evidence" value="ECO:0007669"/>
    <property type="project" value="TreeGrafter"/>
</dbReference>
<dbReference type="SUPFAM" id="SSF52540">
    <property type="entry name" value="P-loop containing nucleoside triphosphate hydrolases"/>
    <property type="match status" value="1"/>
</dbReference>
<evidence type="ECO:0000256" key="5">
    <source>
        <dbReference type="SAM" id="MobiDB-lite"/>
    </source>
</evidence>